<reference evidence="3" key="1">
    <citation type="submission" date="2022-10" db="EMBL/GenBank/DDBJ databases">
        <title>Host association and intracellularity evolved multiple times independently in the Rickettsiales.</title>
        <authorList>
            <person name="Castelli M."/>
            <person name="Nardi T."/>
            <person name="Gammuto L."/>
            <person name="Bellinzona G."/>
            <person name="Sabaneyeva E."/>
            <person name="Potekhin A."/>
            <person name="Serra V."/>
            <person name="Petroni G."/>
            <person name="Sassera D."/>
        </authorList>
    </citation>
    <scope>NUCLEOTIDE SEQUENCE [LARGE SCALE GENOMIC DNA]</scope>
    <source>
        <strain evidence="3">US_Bl 11III1</strain>
    </source>
</reference>
<sequence>MGYRFEAFYGGGVHSLRKVDDDTENAYAGRGVLIENIAVSIEGIDISDIVTSKSQDGFCIGYVGCGRIVNLDIESKSKFSVGDVVLYIRKSGKTLSKYVIVNASNIVILPNWLKLNTTVSMFFKLVQAYILLAKVYVVFDGTIVLIHNATSAESIVLGMVAQYAKAKKVIGVLRKGTNISPEVRVGYNDFITLNDDNEFLGQIKSLTDYSGVHVTYDNTGVPSIQYSVSSLLNFGTIINYGSLIQPIESIDVKLLQKKSLFFTKCSALQYQFISQPNFILNILYSFDLLAKEVALLPVESISSEEIVSKFSSIVKAFTEDGSSNSFVVTF</sequence>
<name>A0ABZ0UPN8_9RICK</name>
<organism evidence="3 4">
    <name type="scientific">Candidatus Fokinia crypta</name>
    <dbReference type="NCBI Taxonomy" id="1920990"/>
    <lineage>
        <taxon>Bacteria</taxon>
        <taxon>Pseudomonadati</taxon>
        <taxon>Pseudomonadota</taxon>
        <taxon>Alphaproteobacteria</taxon>
        <taxon>Rickettsiales</taxon>
        <taxon>Candidatus Midichloriaceae</taxon>
        <taxon>Candidatus Fokinia</taxon>
    </lineage>
</organism>
<dbReference type="Proteomes" id="UP001325140">
    <property type="component" value="Chromosome"/>
</dbReference>
<evidence type="ECO:0000256" key="1">
    <source>
        <dbReference type="ARBA" id="ARBA00022857"/>
    </source>
</evidence>
<dbReference type="InterPro" id="IPR011032">
    <property type="entry name" value="GroES-like_sf"/>
</dbReference>
<dbReference type="PANTHER" id="PTHR48106">
    <property type="entry name" value="QUINONE OXIDOREDUCTASE PIG3-RELATED"/>
    <property type="match status" value="1"/>
</dbReference>
<evidence type="ECO:0000313" key="3">
    <source>
        <dbReference type="EMBL" id="WPX98076.1"/>
    </source>
</evidence>
<protein>
    <submittedName>
        <fullName evidence="3">Quinone oxidoreductase 1</fullName>
    </submittedName>
</protein>
<dbReference type="InterPro" id="IPR036291">
    <property type="entry name" value="NAD(P)-bd_dom_sf"/>
</dbReference>
<proteinExistence type="predicted"/>
<keyword evidence="2" id="KW-0560">Oxidoreductase</keyword>
<dbReference type="PANTHER" id="PTHR48106:SF13">
    <property type="entry name" value="QUINONE OXIDOREDUCTASE-RELATED"/>
    <property type="match status" value="1"/>
</dbReference>
<dbReference type="EMBL" id="CP110343">
    <property type="protein sequence ID" value="WPX98076.1"/>
    <property type="molecule type" value="Genomic_DNA"/>
</dbReference>
<evidence type="ECO:0000256" key="2">
    <source>
        <dbReference type="ARBA" id="ARBA00023002"/>
    </source>
</evidence>
<dbReference type="SUPFAM" id="SSF51735">
    <property type="entry name" value="NAD(P)-binding Rossmann-fold domains"/>
    <property type="match status" value="1"/>
</dbReference>
<accession>A0ABZ0UPN8</accession>
<dbReference type="RefSeq" id="WP_323722052.1">
    <property type="nucleotide sequence ID" value="NZ_CP110343.1"/>
</dbReference>
<keyword evidence="4" id="KW-1185">Reference proteome</keyword>
<evidence type="ECO:0000313" key="4">
    <source>
        <dbReference type="Proteomes" id="UP001325140"/>
    </source>
</evidence>
<dbReference type="SUPFAM" id="SSF50129">
    <property type="entry name" value="GroES-like"/>
    <property type="match status" value="1"/>
</dbReference>
<dbReference type="Gene3D" id="3.40.50.720">
    <property type="entry name" value="NAD(P)-binding Rossmann-like Domain"/>
    <property type="match status" value="1"/>
</dbReference>
<gene>
    <name evidence="3" type="ORF">Fokcrypt_00606</name>
</gene>
<keyword evidence="1" id="KW-0521">NADP</keyword>
<dbReference type="Gene3D" id="3.90.180.10">
    <property type="entry name" value="Medium-chain alcohol dehydrogenases, catalytic domain"/>
    <property type="match status" value="1"/>
</dbReference>